<proteinExistence type="predicted"/>
<dbReference type="Proteomes" id="UP001629235">
    <property type="component" value="Unassembled WGS sequence"/>
</dbReference>
<dbReference type="EMBL" id="JAQQDW010000081">
    <property type="protein sequence ID" value="MFM0107459.1"/>
    <property type="molecule type" value="Genomic_DNA"/>
</dbReference>
<organism evidence="1 2">
    <name type="scientific">Paraburkholderia rhynchosiae</name>
    <dbReference type="NCBI Taxonomy" id="487049"/>
    <lineage>
        <taxon>Bacteria</taxon>
        <taxon>Pseudomonadati</taxon>
        <taxon>Pseudomonadota</taxon>
        <taxon>Betaproteobacteria</taxon>
        <taxon>Burkholderiales</taxon>
        <taxon>Burkholderiaceae</taxon>
        <taxon>Paraburkholderia</taxon>
    </lineage>
</organism>
<evidence type="ECO:0000313" key="1">
    <source>
        <dbReference type="EMBL" id="MFM0107459.1"/>
    </source>
</evidence>
<gene>
    <name evidence="1" type="ORF">PQR01_29320</name>
</gene>
<protein>
    <submittedName>
        <fullName evidence="1">Response regulator</fullName>
    </submittedName>
</protein>
<sequence>MAATSSRRFSAGPADALHRAFHARALSRSHQQAHPRAYGLPPLSQALLRERFSLVTPGDSISVDPVDDSPHVVIHGSPRRSDVSTADREAVLIHQQAVLARFGELALRSDNLDEILSEACRLVGEALGTDMAKVMELQDDETTLLVRAGVGWPPGVVGRATAKAESGSSEGYALESGEPAISRDIATEKRFRYPQFIVDAGVKALVNVVILGGKGRRPYGILQVDSLEPRDFSRPDTEFLRSYANLLAAAVERLRIAAETRRHATSLRESEERYRTLATQIPQLVFTSSSSGERTWGSPQWVAYSGISEESSLGLGWLDAVHPDDRHAAMAAWAACEATGEFAVEHRIRRAADQAYRWFQSRATPVRADGRIVGWLGTSTDVEDQARVREALERSGEELEARVSARTAELQAALDTLHRESRERSRAEERLRHSEKLKAIGQLTGGIAHDFNNMLQAIIGCLSMIRVRMQQGRPTEVVGLVERAERGALRAAALTHRLLAFGRQQTLEPRLVSLDTIACDMEDMIRRAVGATINVELKLADGKWLAMCDPNQMESALLNLCVNARDAMPDGGWLTISTTDVILAEAELSSFEDAQPGRYCCIAVSDTGVGMSQEVLDKAFEPFFTTKPAGRGAGLGLSQIYGFVRQSGGIVQVDTAPGKGTTVRLCMPAPAERDDHTANGRDTGKTIMLVEDEEIVREVTAEQLREQGYRVLEADSGPAALRLLHAGARFDLLISDVALPGGMNGREVAEAIKARYADLPVILVTGYAPGDALADMEVIRKPFRPEVLAEHVRAKFED</sequence>
<name>A0ACC7NJE9_9BURK</name>
<reference evidence="1 2" key="1">
    <citation type="journal article" date="2024" name="Chem. Sci.">
        <title>Discovery of megapolipeptins by genome mining of a Burkholderiales bacteria collection.</title>
        <authorList>
            <person name="Paulo B.S."/>
            <person name="Recchia M.J.J."/>
            <person name="Lee S."/>
            <person name="Fergusson C.H."/>
            <person name="Romanowski S.B."/>
            <person name="Hernandez A."/>
            <person name="Krull N."/>
            <person name="Liu D.Y."/>
            <person name="Cavanagh H."/>
            <person name="Bos A."/>
            <person name="Gray C.A."/>
            <person name="Murphy B.T."/>
            <person name="Linington R.G."/>
            <person name="Eustaquio A.S."/>
        </authorList>
    </citation>
    <scope>NUCLEOTIDE SEQUENCE [LARGE SCALE GENOMIC DNA]</scope>
    <source>
        <strain evidence="1 2">RL18-126-BIB-B</strain>
    </source>
</reference>
<keyword evidence="2" id="KW-1185">Reference proteome</keyword>
<evidence type="ECO:0000313" key="2">
    <source>
        <dbReference type="Proteomes" id="UP001629235"/>
    </source>
</evidence>
<comment type="caution">
    <text evidence="1">The sequence shown here is derived from an EMBL/GenBank/DDBJ whole genome shotgun (WGS) entry which is preliminary data.</text>
</comment>
<accession>A0ACC7NJE9</accession>